<dbReference type="RefSeq" id="WP_394458821.1">
    <property type="nucleotide sequence ID" value="NZ_JBIGHZ010000001.1"/>
</dbReference>
<organism evidence="2 3">
    <name type="scientific">Roseateles rivi</name>
    <dbReference type="NCBI Taxonomy" id="3299028"/>
    <lineage>
        <taxon>Bacteria</taxon>
        <taxon>Pseudomonadati</taxon>
        <taxon>Pseudomonadota</taxon>
        <taxon>Betaproteobacteria</taxon>
        <taxon>Burkholderiales</taxon>
        <taxon>Sphaerotilaceae</taxon>
        <taxon>Roseateles</taxon>
    </lineage>
</organism>
<keyword evidence="1" id="KW-0812">Transmembrane</keyword>
<feature type="transmembrane region" description="Helical" evidence="1">
    <location>
        <begin position="292"/>
        <end position="309"/>
    </location>
</feature>
<feature type="transmembrane region" description="Helical" evidence="1">
    <location>
        <begin position="346"/>
        <end position="364"/>
    </location>
</feature>
<comment type="caution">
    <text evidence="2">The sequence shown here is derived from an EMBL/GenBank/DDBJ whole genome shotgun (WGS) entry which is preliminary data.</text>
</comment>
<feature type="transmembrane region" description="Helical" evidence="1">
    <location>
        <begin position="206"/>
        <end position="228"/>
    </location>
</feature>
<feature type="transmembrane region" description="Helical" evidence="1">
    <location>
        <begin position="140"/>
        <end position="160"/>
    </location>
</feature>
<evidence type="ECO:0000313" key="2">
    <source>
        <dbReference type="EMBL" id="MFG6447188.1"/>
    </source>
</evidence>
<accession>A0ABW7FSA8</accession>
<dbReference type="Proteomes" id="UP001606099">
    <property type="component" value="Unassembled WGS sequence"/>
</dbReference>
<feature type="transmembrane region" description="Helical" evidence="1">
    <location>
        <begin position="316"/>
        <end position="334"/>
    </location>
</feature>
<sequence length="372" mass="39317">MAAVARGLPKTAHPTHLNFNYWPHRAIAEMTMKARIAYQALLFFNSTMLYSVAVRSTGSRDLLFFSAFLAALSLTANLAVQLSESQFRSGIGGLKIASVALLTWVCLNTGIAPPTIALALGISAFLVTHREALAGAPSRLTMAAAAAPILTTAVLTVLVWGKWVAVDADLLLMLLILPYLLTALASRRRATEPRQASVASERLHAWTLIVSQLLPTASSIVILTLVSYEKDATAVANFVMMERAVAIGGSLVYFYARVKGKVRHMAGATGAGFLLTLTAISSAAILDVASPSIAVAYLASGCLLSYGTISLGARYATGILAINGIALFGVTIASSRLLPLHPVDVLAVYICPQLLLMAGLIVFASRKHDQPA</sequence>
<name>A0ABW7FSA8_9BURK</name>
<protein>
    <submittedName>
        <fullName evidence="2">Uncharacterized protein</fullName>
    </submittedName>
</protein>
<feature type="transmembrane region" description="Helical" evidence="1">
    <location>
        <begin position="268"/>
        <end position="286"/>
    </location>
</feature>
<dbReference type="EMBL" id="JBIGHZ010000001">
    <property type="protein sequence ID" value="MFG6447188.1"/>
    <property type="molecule type" value="Genomic_DNA"/>
</dbReference>
<feature type="transmembrane region" description="Helical" evidence="1">
    <location>
        <begin position="62"/>
        <end position="80"/>
    </location>
</feature>
<feature type="transmembrane region" description="Helical" evidence="1">
    <location>
        <begin position="166"/>
        <end position="185"/>
    </location>
</feature>
<evidence type="ECO:0000313" key="3">
    <source>
        <dbReference type="Proteomes" id="UP001606099"/>
    </source>
</evidence>
<reference evidence="2 3" key="1">
    <citation type="submission" date="2024-08" db="EMBL/GenBank/DDBJ databases">
        <authorList>
            <person name="Lu H."/>
        </authorList>
    </citation>
    <scope>NUCLEOTIDE SEQUENCE [LARGE SCALE GENOMIC DNA]</scope>
    <source>
        <strain evidence="2 3">BYS180W</strain>
    </source>
</reference>
<feature type="transmembrane region" description="Helical" evidence="1">
    <location>
        <begin position="234"/>
        <end position="256"/>
    </location>
</feature>
<keyword evidence="3" id="KW-1185">Reference proteome</keyword>
<keyword evidence="1" id="KW-1133">Transmembrane helix</keyword>
<evidence type="ECO:0000256" key="1">
    <source>
        <dbReference type="SAM" id="Phobius"/>
    </source>
</evidence>
<feature type="transmembrane region" description="Helical" evidence="1">
    <location>
        <begin position="36"/>
        <end position="56"/>
    </location>
</feature>
<keyword evidence="1" id="KW-0472">Membrane</keyword>
<gene>
    <name evidence="2" type="ORF">ACG0Z6_02895</name>
</gene>
<feature type="transmembrane region" description="Helical" evidence="1">
    <location>
        <begin position="111"/>
        <end position="128"/>
    </location>
</feature>
<proteinExistence type="predicted"/>